<sequence length="59" mass="6947">MSSMWTRMCQRGQAGLTKFAFKGLFNFYRYAPCNMLSECCLTPSTVNFEHHNLNFFRVL</sequence>
<dbReference type="Proteomes" id="UP000822688">
    <property type="component" value="Chromosome 6"/>
</dbReference>
<protein>
    <submittedName>
        <fullName evidence="1">Uncharacterized protein</fullName>
    </submittedName>
</protein>
<gene>
    <name evidence="1" type="ORF">KC19_6G061100</name>
</gene>
<comment type="caution">
    <text evidence="1">The sequence shown here is derived from an EMBL/GenBank/DDBJ whole genome shotgun (WGS) entry which is preliminary data.</text>
</comment>
<name>A0A8T0HF04_CERPU</name>
<evidence type="ECO:0000313" key="1">
    <source>
        <dbReference type="EMBL" id="KAG0569038.1"/>
    </source>
</evidence>
<keyword evidence="2" id="KW-1185">Reference proteome</keyword>
<dbReference type="AlphaFoldDB" id="A0A8T0HF04"/>
<evidence type="ECO:0000313" key="2">
    <source>
        <dbReference type="Proteomes" id="UP000822688"/>
    </source>
</evidence>
<reference evidence="1 2" key="1">
    <citation type="submission" date="2020-06" db="EMBL/GenBank/DDBJ databases">
        <title>WGS assembly of Ceratodon purpureus strain R40.</title>
        <authorList>
            <person name="Carey S.B."/>
            <person name="Jenkins J."/>
            <person name="Shu S."/>
            <person name="Lovell J.T."/>
            <person name="Sreedasyam A."/>
            <person name="Maumus F."/>
            <person name="Tiley G.P."/>
            <person name="Fernandez-Pozo N."/>
            <person name="Barry K."/>
            <person name="Chen C."/>
            <person name="Wang M."/>
            <person name="Lipzen A."/>
            <person name="Daum C."/>
            <person name="Saski C.A."/>
            <person name="Payton A.C."/>
            <person name="Mcbreen J.C."/>
            <person name="Conrad R.E."/>
            <person name="Kollar L.M."/>
            <person name="Olsson S."/>
            <person name="Huttunen S."/>
            <person name="Landis J.B."/>
            <person name="Wickett N.J."/>
            <person name="Johnson M.G."/>
            <person name="Rensing S.A."/>
            <person name="Grimwood J."/>
            <person name="Schmutz J."/>
            <person name="Mcdaniel S.F."/>
        </authorList>
    </citation>
    <scope>NUCLEOTIDE SEQUENCE [LARGE SCALE GENOMIC DNA]</scope>
    <source>
        <strain evidence="1 2">R40</strain>
    </source>
</reference>
<accession>A0A8T0HF04</accession>
<dbReference type="EMBL" id="CM026427">
    <property type="protein sequence ID" value="KAG0569038.1"/>
    <property type="molecule type" value="Genomic_DNA"/>
</dbReference>
<organism evidence="1 2">
    <name type="scientific">Ceratodon purpureus</name>
    <name type="common">Fire moss</name>
    <name type="synonym">Dicranum purpureum</name>
    <dbReference type="NCBI Taxonomy" id="3225"/>
    <lineage>
        <taxon>Eukaryota</taxon>
        <taxon>Viridiplantae</taxon>
        <taxon>Streptophyta</taxon>
        <taxon>Embryophyta</taxon>
        <taxon>Bryophyta</taxon>
        <taxon>Bryophytina</taxon>
        <taxon>Bryopsida</taxon>
        <taxon>Dicranidae</taxon>
        <taxon>Pseudoditrichales</taxon>
        <taxon>Ditrichaceae</taxon>
        <taxon>Ceratodon</taxon>
    </lineage>
</organism>
<proteinExistence type="predicted"/>